<name>A0A6A1TQ18_NEOGA</name>
<dbReference type="Proteomes" id="UP000386575">
    <property type="component" value="Unassembled WGS sequence"/>
</dbReference>
<evidence type="ECO:0000256" key="1">
    <source>
        <dbReference type="SAM" id="Phobius"/>
    </source>
</evidence>
<comment type="caution">
    <text evidence="3">The sequence shown here is derived from an EMBL/GenBank/DDBJ whole genome shotgun (WGS) entry which is preliminary data.</text>
</comment>
<dbReference type="Pfam" id="PF12911">
    <property type="entry name" value="OppC_N"/>
    <property type="match status" value="1"/>
</dbReference>
<keyword evidence="1" id="KW-0812">Transmembrane</keyword>
<protein>
    <recommendedName>
        <fullName evidence="2">Oligopeptide transport permease C-like N-terminal domain-containing protein</fullName>
    </recommendedName>
</protein>
<evidence type="ECO:0000259" key="2">
    <source>
        <dbReference type="Pfam" id="PF12911"/>
    </source>
</evidence>
<sequence>MSTAGFKDYAQHFAESRAAVVSLAVSLAFVACAIFAPLLSPTDPYDLTQLQLSDALKPTGSTRMLPGEEVRGTWSKSGGIRDSCFLQIMRFFFHDEAPPAHGRACRYVVAEGAAGACDGFGGAG</sequence>
<dbReference type="PROSITE" id="PS51257">
    <property type="entry name" value="PROKAR_LIPOPROTEIN"/>
    <property type="match status" value="1"/>
</dbReference>
<dbReference type="RefSeq" id="WP_151042463.1">
    <property type="nucleotide sequence ID" value="NZ_VZUL01000002.1"/>
</dbReference>
<dbReference type="EMBL" id="VZUL01000002">
    <property type="protein sequence ID" value="KAB1086891.1"/>
    <property type="molecule type" value="Genomic_DNA"/>
</dbReference>
<dbReference type="GO" id="GO:0005886">
    <property type="term" value="C:plasma membrane"/>
    <property type="evidence" value="ECO:0007669"/>
    <property type="project" value="UniProtKB-SubCell"/>
</dbReference>
<proteinExistence type="predicted"/>
<evidence type="ECO:0000313" key="3">
    <source>
        <dbReference type="EMBL" id="KAB1086891.1"/>
    </source>
</evidence>
<organism evidence="3 4">
    <name type="scientific">Neorhizobium galegae</name>
    <name type="common">Rhizobium galegae</name>
    <dbReference type="NCBI Taxonomy" id="399"/>
    <lineage>
        <taxon>Bacteria</taxon>
        <taxon>Pseudomonadati</taxon>
        <taxon>Pseudomonadota</taxon>
        <taxon>Alphaproteobacteria</taxon>
        <taxon>Hyphomicrobiales</taxon>
        <taxon>Rhizobiaceae</taxon>
        <taxon>Rhizobium/Agrobacterium group</taxon>
        <taxon>Neorhizobium</taxon>
    </lineage>
</organism>
<feature type="domain" description="Oligopeptide transport permease C-like N-terminal" evidence="2">
    <location>
        <begin position="7"/>
        <end position="48"/>
    </location>
</feature>
<gene>
    <name evidence="3" type="ORF">F4V91_10900</name>
</gene>
<keyword evidence="1" id="KW-1133">Transmembrane helix</keyword>
<keyword evidence="1" id="KW-0472">Membrane</keyword>
<evidence type="ECO:0000313" key="4">
    <source>
        <dbReference type="Proteomes" id="UP000386575"/>
    </source>
</evidence>
<dbReference type="InterPro" id="IPR025966">
    <property type="entry name" value="OppC_N"/>
</dbReference>
<dbReference type="AlphaFoldDB" id="A0A6A1TQ18"/>
<feature type="transmembrane region" description="Helical" evidence="1">
    <location>
        <begin position="20"/>
        <end position="39"/>
    </location>
</feature>
<accession>A0A6A1TQ18</accession>
<reference evidence="3 4" key="1">
    <citation type="submission" date="2019-09" db="EMBL/GenBank/DDBJ databases">
        <title>Genome sequencing of Ng87 strain.</title>
        <authorList>
            <person name="Karasev E.S."/>
            <person name="Andronov E."/>
        </authorList>
    </citation>
    <scope>NUCLEOTIDE SEQUENCE [LARGE SCALE GENOMIC DNA]</scope>
    <source>
        <strain evidence="3 4">Ng87</strain>
    </source>
</reference>